<dbReference type="Gene3D" id="2.20.100.10">
    <property type="entry name" value="Thrombospondin type-1 (TSP1) repeat"/>
    <property type="match status" value="1"/>
</dbReference>
<dbReference type="SUPFAM" id="SSF57262">
    <property type="entry name" value="Leech antihemostatic proteins"/>
    <property type="match status" value="1"/>
</dbReference>
<dbReference type="Gene3D" id="3.80.10.10">
    <property type="entry name" value="Ribonuclease Inhibitor"/>
    <property type="match status" value="2"/>
</dbReference>
<evidence type="ECO:0000259" key="9">
    <source>
        <dbReference type="PROSITE" id="PS51252"/>
    </source>
</evidence>
<dbReference type="EMBL" id="OV696701">
    <property type="protein sequence ID" value="CAH1247389.1"/>
    <property type="molecule type" value="Genomic_DNA"/>
</dbReference>
<keyword evidence="3" id="KW-0677">Repeat</keyword>
<dbReference type="SMART" id="SM00034">
    <property type="entry name" value="CLECT"/>
    <property type="match status" value="1"/>
</dbReference>
<dbReference type="Pfam" id="PF02822">
    <property type="entry name" value="Antistasin"/>
    <property type="match status" value="2"/>
</dbReference>
<dbReference type="InterPro" id="IPR004094">
    <property type="entry name" value="Antistasin-like"/>
</dbReference>
<dbReference type="InterPro" id="IPR001007">
    <property type="entry name" value="VWF_dom"/>
</dbReference>
<evidence type="ECO:0000259" key="8">
    <source>
        <dbReference type="PROSITE" id="PS51162"/>
    </source>
</evidence>
<feature type="domain" description="Thyroglobulin type-1" evidence="8">
    <location>
        <begin position="1032"/>
        <end position="1099"/>
    </location>
</feature>
<dbReference type="SUPFAM" id="SSF56436">
    <property type="entry name" value="C-type lectin-like"/>
    <property type="match status" value="1"/>
</dbReference>
<feature type="domain" description="C-type lectin" evidence="6">
    <location>
        <begin position="1257"/>
        <end position="1385"/>
    </location>
</feature>
<protein>
    <submittedName>
        <fullName evidence="10">LRRC4B protein</fullName>
    </submittedName>
</protein>
<evidence type="ECO:0000259" key="6">
    <source>
        <dbReference type="PROSITE" id="PS50041"/>
    </source>
</evidence>
<reference evidence="10" key="1">
    <citation type="submission" date="2022-01" db="EMBL/GenBank/DDBJ databases">
        <authorList>
            <person name="Braso-Vives M."/>
        </authorList>
    </citation>
    <scope>NUCLEOTIDE SEQUENCE</scope>
</reference>
<dbReference type="Gene3D" id="2.10.70.10">
    <property type="entry name" value="Complement Module, domain 1"/>
    <property type="match status" value="1"/>
</dbReference>
<dbReference type="Gene3D" id="2.10.22.10">
    <property type="entry name" value="Antistasin, domain 1"/>
    <property type="match status" value="3"/>
</dbReference>
<name>A0A8K0EBY5_BRALA</name>
<dbReference type="Pfam" id="PF00059">
    <property type="entry name" value="Lectin_C"/>
    <property type="match status" value="1"/>
</dbReference>
<dbReference type="PANTHER" id="PTHR24366:SF161">
    <property type="entry name" value="TIR DOMAIN-CONTAINING PROTEIN"/>
    <property type="match status" value="1"/>
</dbReference>
<dbReference type="InterPro" id="IPR001611">
    <property type="entry name" value="Leu-rich_rpt"/>
</dbReference>
<sequence>MIPHLTHIRLSGNSISTIPPNCFEGINNLYGIELDNNQIQTLHEDTFLGLPELRDLNIAYNRLTVVPEQALKQIQNLQTLRLDGNPIHVIGSDDFYNTSRLLSLSLGNLGDDLEMSEGALSHLILVELSLSDNNLQNLPVSVRNVTSLIQFDLRGNFFPIIFESWFENMAELQTLNLASVSLHFLFEPALRGLFSLRTLYLNHNALGSLFETTFQDTPALKSLQLNNNELLALPTRLFAGLTSLESLFLYNNKLAQLPAELFTDTISLKYLYLSGNRLEAAPIGTTTDWVSLDMTSAKLFFIHLLMLGLAPGTSYAFFNYPPGAWGPWGAWSNECGCSDTSRYRTRSCVLLSGQVVTDNMQMIFTPGCGNFGMNVGDNMETVACPECTAIPELETWNAWTECSEPCLGQSYRSRVRRCIYPNDPYGELPPVGSCSGSMYDQQNCDLTCVQNAEWDLWSSWSYCPCNAIPNLTKRARWRGCIDSDHLGILYVDDFNCGEGATTQSKLCLQEDIPACAKPVSAQKLGYNASYYQWSSWGEWTPCPDLCLHDPTVITSRYRVCTYLYNGQVAHQLLCGIDFYQSEACPKVPCNGTYVPEEFGRTPCFEEGAGTVFYKGCAMVCTCADNQHFNCEDMCSNLPSEMFQYDQNGCRYIMKQPFPKMPYTPDTCCPHLECDVAFAAGNCPDLDCETTCTRGFKVERGYDGCLRCQCLNAQTIAEEAYGAAIDHDEARARMCPAHLLCVGSCDTGYARNEHGCLTCECNTPVCAAVVCELDCPGGLAKDAYGCELCQCSLFDDGFCTHHGQHYKNGQKFLSDCEGEGGCCEMVCRCMDNHVTCETICPAVVMTASAECPSPVLLDIPEVCCQQYGCNDDDKANVRRDLGLVMAQLTEGDCVSINDTCELHCLDGFAKNRLGCDICQCSTVDPGSCISNGNVYRNGQSFIHMDNCDQRCVCKDGDVTCELYCSAGDAPAEDCFKLELPGLCCTKWVCSEQEMYASYDQFGIQVNRNADGSTLTVFVVRQNSHHLASAGEDETACETARATALNTNDTLTGGFVPTCSASGGYMPVQCHGSTGECWCVDGDGQEVAGTRVGAGYSNPDCSDYTVLSCPVMFCTMTCQHGFTVGNDGCYTCDCKEEPAPLGHLFFTIAFPGLGYTSDMANTSSSAFLGTAEEIETNIKSDLPSSSGCYSVSITSMSGTTGNVGVLASGAITAEEDEVAPAHNSLTLSSLTGHVGSLQMGDVDFSDSSCCPSGFIHRNGSGGCYKFDVNNEFLSWEDSEALCEVAGATLLSIEDEDENAFIHHYVVENILSADHPQYIHWTSGNDFQQQGHFVWATGGVVNYRRRPGAAVRDYAEKTAMRCIAGGEIVAASALDQKRCSFQLYYICERPSLCPARCTP</sequence>
<dbReference type="InterPro" id="IPR000716">
    <property type="entry name" value="Thyroglobulin_1"/>
</dbReference>
<organism evidence="10 11">
    <name type="scientific">Branchiostoma lanceolatum</name>
    <name type="common">Common lancelet</name>
    <name type="synonym">Amphioxus lanceolatum</name>
    <dbReference type="NCBI Taxonomy" id="7740"/>
    <lineage>
        <taxon>Eukaryota</taxon>
        <taxon>Metazoa</taxon>
        <taxon>Chordata</taxon>
        <taxon>Cephalochordata</taxon>
        <taxon>Leptocardii</taxon>
        <taxon>Amphioxiformes</taxon>
        <taxon>Branchiostomatidae</taxon>
        <taxon>Branchiostoma</taxon>
    </lineage>
</organism>
<dbReference type="PROSITE" id="PS00484">
    <property type="entry name" value="THYROGLOBULIN_1_1"/>
    <property type="match status" value="1"/>
</dbReference>
<feature type="domain" description="Antistasin-like" evidence="9">
    <location>
        <begin position="765"/>
        <end position="790"/>
    </location>
</feature>
<feature type="domain" description="VWFC" evidence="7">
    <location>
        <begin position="796"/>
        <end position="869"/>
    </location>
</feature>
<evidence type="ECO:0000256" key="2">
    <source>
        <dbReference type="ARBA" id="ARBA00022729"/>
    </source>
</evidence>
<dbReference type="SMART" id="SM00214">
    <property type="entry name" value="VWC"/>
    <property type="match status" value="2"/>
</dbReference>
<feature type="domain" description="VWFC" evidence="7">
    <location>
        <begin position="925"/>
        <end position="989"/>
    </location>
</feature>
<keyword evidence="2" id="KW-0732">Signal</keyword>
<dbReference type="SMART" id="SM00209">
    <property type="entry name" value="TSP1"/>
    <property type="match status" value="3"/>
</dbReference>
<keyword evidence="1" id="KW-0433">Leucine-rich repeat</keyword>
<evidence type="ECO:0000256" key="5">
    <source>
        <dbReference type="PROSITE-ProRule" id="PRU00500"/>
    </source>
</evidence>
<dbReference type="CDD" id="cd00191">
    <property type="entry name" value="TY"/>
    <property type="match status" value="1"/>
</dbReference>
<dbReference type="InterPro" id="IPR016187">
    <property type="entry name" value="CTDL_fold"/>
</dbReference>
<dbReference type="SMART" id="SM00211">
    <property type="entry name" value="TY"/>
    <property type="match status" value="1"/>
</dbReference>
<dbReference type="SUPFAM" id="SSF82895">
    <property type="entry name" value="TSP-1 type 1 repeat"/>
    <property type="match status" value="1"/>
</dbReference>
<keyword evidence="4 5" id="KW-1015">Disulfide bond</keyword>
<dbReference type="InterPro" id="IPR032675">
    <property type="entry name" value="LRR_dom_sf"/>
</dbReference>
<dbReference type="InterPro" id="IPR000884">
    <property type="entry name" value="TSP1_rpt"/>
</dbReference>
<dbReference type="SUPFAM" id="SSF52058">
    <property type="entry name" value="L domain-like"/>
    <property type="match status" value="1"/>
</dbReference>
<dbReference type="Proteomes" id="UP000838412">
    <property type="component" value="Chromosome 16"/>
</dbReference>
<proteinExistence type="predicted"/>
<comment type="caution">
    <text evidence="5">Lacks conserved residue(s) required for the propagation of feature annotation.</text>
</comment>
<evidence type="ECO:0000313" key="11">
    <source>
        <dbReference type="Proteomes" id="UP000838412"/>
    </source>
</evidence>
<feature type="disulfide bond" evidence="5">
    <location>
        <begin position="1068"/>
        <end position="1075"/>
    </location>
</feature>
<dbReference type="PROSITE" id="PS51162">
    <property type="entry name" value="THYROGLOBULIN_1_2"/>
    <property type="match status" value="1"/>
</dbReference>
<dbReference type="GO" id="GO:0004867">
    <property type="term" value="F:serine-type endopeptidase inhibitor activity"/>
    <property type="evidence" value="ECO:0007669"/>
    <property type="project" value="InterPro"/>
</dbReference>
<dbReference type="PROSITE" id="PS50041">
    <property type="entry name" value="C_TYPE_LECTIN_2"/>
    <property type="match status" value="1"/>
</dbReference>
<gene>
    <name evidence="10" type="primary">LRRC4B</name>
    <name evidence="10" type="ORF">BLAG_LOCUS9071</name>
</gene>
<dbReference type="SUPFAM" id="SSF57610">
    <property type="entry name" value="Thyroglobulin type-1 domain"/>
    <property type="match status" value="1"/>
</dbReference>
<dbReference type="Pfam" id="PF00086">
    <property type="entry name" value="Thyroglobulin_1"/>
    <property type="match status" value="1"/>
</dbReference>
<accession>A0A8K0EBY5</accession>
<feature type="domain" description="Antistasin-like" evidence="9">
    <location>
        <begin position="1107"/>
        <end position="1132"/>
    </location>
</feature>
<dbReference type="InterPro" id="IPR016186">
    <property type="entry name" value="C-type_lectin-like/link_sf"/>
</dbReference>
<keyword evidence="11" id="KW-1185">Reference proteome</keyword>
<dbReference type="PROSITE" id="PS51450">
    <property type="entry name" value="LRR"/>
    <property type="match status" value="1"/>
</dbReference>
<dbReference type="InterPro" id="IPR036383">
    <property type="entry name" value="TSP1_rpt_sf"/>
</dbReference>
<dbReference type="InterPro" id="IPR036857">
    <property type="entry name" value="Thyroglobulin_1_sf"/>
</dbReference>
<dbReference type="Pfam" id="PF13855">
    <property type="entry name" value="LRR_8"/>
    <property type="match status" value="3"/>
</dbReference>
<dbReference type="CDD" id="cd00037">
    <property type="entry name" value="CLECT"/>
    <property type="match status" value="1"/>
</dbReference>
<dbReference type="InterPro" id="IPR011061">
    <property type="entry name" value="Hirudin/antistatin"/>
</dbReference>
<dbReference type="InterPro" id="IPR003591">
    <property type="entry name" value="Leu-rich_rpt_typical-subtyp"/>
</dbReference>
<dbReference type="OrthoDB" id="8875634at2759"/>
<dbReference type="Gene3D" id="3.10.100.10">
    <property type="entry name" value="Mannose-Binding Protein A, subunit A"/>
    <property type="match status" value="1"/>
</dbReference>
<dbReference type="PANTHER" id="PTHR24366">
    <property type="entry name" value="IG(IMMUNOGLOBULIN) AND LRR(LEUCINE RICH REPEAT) DOMAINS"/>
    <property type="match status" value="1"/>
</dbReference>
<evidence type="ECO:0000256" key="4">
    <source>
        <dbReference type="ARBA" id="ARBA00023157"/>
    </source>
</evidence>
<evidence type="ECO:0000256" key="1">
    <source>
        <dbReference type="ARBA" id="ARBA00022614"/>
    </source>
</evidence>
<dbReference type="PROSITE" id="PS51252">
    <property type="entry name" value="ANTISTASIN"/>
    <property type="match status" value="2"/>
</dbReference>
<dbReference type="PROSITE" id="PS50092">
    <property type="entry name" value="TSP1"/>
    <property type="match status" value="1"/>
</dbReference>
<dbReference type="InterPro" id="IPR001304">
    <property type="entry name" value="C-type_lectin-like"/>
</dbReference>
<dbReference type="SMART" id="SM00369">
    <property type="entry name" value="LRR_TYP"/>
    <property type="match status" value="9"/>
</dbReference>
<evidence type="ECO:0000259" key="7">
    <source>
        <dbReference type="PROSITE" id="PS50184"/>
    </source>
</evidence>
<evidence type="ECO:0000313" key="10">
    <source>
        <dbReference type="EMBL" id="CAH1247389.1"/>
    </source>
</evidence>
<dbReference type="Gene3D" id="4.10.800.10">
    <property type="entry name" value="Thyroglobulin type-1"/>
    <property type="match status" value="1"/>
</dbReference>
<dbReference type="PROSITE" id="PS50184">
    <property type="entry name" value="VWFC_2"/>
    <property type="match status" value="2"/>
</dbReference>
<evidence type="ECO:0000256" key="3">
    <source>
        <dbReference type="ARBA" id="ARBA00022737"/>
    </source>
</evidence>